<evidence type="ECO:0000256" key="3">
    <source>
        <dbReference type="ARBA" id="ARBA00022692"/>
    </source>
</evidence>
<dbReference type="GO" id="GO:0043093">
    <property type="term" value="P:FtsZ-dependent cytokinesis"/>
    <property type="evidence" value="ECO:0007669"/>
    <property type="project" value="TreeGrafter"/>
</dbReference>
<organism evidence="8 9">
    <name type="scientific">Clostridium tetani</name>
    <dbReference type="NCBI Taxonomy" id="1513"/>
    <lineage>
        <taxon>Bacteria</taxon>
        <taxon>Bacillati</taxon>
        <taxon>Bacillota</taxon>
        <taxon>Clostridia</taxon>
        <taxon>Eubacteriales</taxon>
        <taxon>Clostridiaceae</taxon>
        <taxon>Clostridium</taxon>
    </lineage>
</organism>
<keyword evidence="3" id="KW-0812">Transmembrane</keyword>
<evidence type="ECO:0000256" key="4">
    <source>
        <dbReference type="ARBA" id="ARBA00022989"/>
    </source>
</evidence>
<dbReference type="Proteomes" id="UP000290921">
    <property type="component" value="Unassembled WGS sequence"/>
</dbReference>
<reference evidence="7 10" key="2">
    <citation type="submission" date="2022-09" db="EMBL/GenBank/DDBJ databases">
        <title>complete genome sequences of Clostridium tetani str. KHSU-234311-028 isolated from soil.</title>
        <authorList>
            <person name="Sekizuka T."/>
            <person name="Shitada C."/>
            <person name="Takahashi M."/>
            <person name="Kuroda M."/>
        </authorList>
    </citation>
    <scope>NUCLEOTIDE SEQUENCE [LARGE SCALE GENOMIC DNA]</scope>
    <source>
        <strain evidence="7 10">KHSU-234311-028</strain>
    </source>
</reference>
<dbReference type="EMBL" id="AP026818">
    <property type="protein sequence ID" value="BDR82327.1"/>
    <property type="molecule type" value="Genomic_DNA"/>
</dbReference>
<accession>A0A4V1LEG9</accession>
<evidence type="ECO:0000256" key="5">
    <source>
        <dbReference type="ARBA" id="ARBA00023136"/>
    </source>
</evidence>
<evidence type="ECO:0000256" key="1">
    <source>
        <dbReference type="ARBA" id="ARBA00022475"/>
    </source>
</evidence>
<dbReference type="PANTHER" id="PTHR37485">
    <property type="entry name" value="CELL DIVISION PROTEIN FTSB"/>
    <property type="match status" value="1"/>
</dbReference>
<dbReference type="InterPro" id="IPR007060">
    <property type="entry name" value="FtsL/DivIC"/>
</dbReference>
<evidence type="ECO:0000313" key="8">
    <source>
        <dbReference type="EMBL" id="RXI46556.1"/>
    </source>
</evidence>
<keyword evidence="5" id="KW-0472">Membrane</keyword>
<dbReference type="EMBL" id="QMAP01000010">
    <property type="protein sequence ID" value="RXI46556.1"/>
    <property type="molecule type" value="Genomic_DNA"/>
</dbReference>
<keyword evidence="6" id="KW-0131">Cell cycle</keyword>
<evidence type="ECO:0000256" key="6">
    <source>
        <dbReference type="ARBA" id="ARBA00023306"/>
    </source>
</evidence>
<reference evidence="8 9" key="1">
    <citation type="submission" date="2018-06" db="EMBL/GenBank/DDBJ databases">
        <title>Genome conservation of Clostridium tetani.</title>
        <authorList>
            <person name="Bruggemann H."/>
            <person name="Popoff M.R."/>
        </authorList>
    </citation>
    <scope>NUCLEOTIDE SEQUENCE [LARGE SCALE GENOMIC DNA]</scope>
    <source>
        <strain evidence="8 9">2017.061</strain>
    </source>
</reference>
<evidence type="ECO:0000313" key="9">
    <source>
        <dbReference type="Proteomes" id="UP000290921"/>
    </source>
</evidence>
<dbReference type="Pfam" id="PF04977">
    <property type="entry name" value="DivIC"/>
    <property type="match status" value="1"/>
</dbReference>
<dbReference type="PANTHER" id="PTHR37485:SF1">
    <property type="entry name" value="CELL DIVISION PROTEIN FTSB"/>
    <property type="match status" value="1"/>
</dbReference>
<protein>
    <submittedName>
        <fullName evidence="8">Septum formation initiator family protein</fullName>
    </submittedName>
</protein>
<proteinExistence type="predicted"/>
<dbReference type="RefSeq" id="WP_129030701.1">
    <property type="nucleotide sequence ID" value="NZ_AP026806.1"/>
</dbReference>
<dbReference type="Proteomes" id="UP001321763">
    <property type="component" value="Chromosome"/>
</dbReference>
<sequence>MGVKVNKKKIICILLTFYVCYIFGKQQIIISNINAQIAEKTLEHEEVKIKNQKMLEEIDMTKTNDYIEKLAREKLGLVKPGENTVVDSKK</sequence>
<evidence type="ECO:0000313" key="10">
    <source>
        <dbReference type="Proteomes" id="UP001321763"/>
    </source>
</evidence>
<evidence type="ECO:0000313" key="7">
    <source>
        <dbReference type="EMBL" id="BDR82327.1"/>
    </source>
</evidence>
<dbReference type="GO" id="GO:0030428">
    <property type="term" value="C:cell septum"/>
    <property type="evidence" value="ECO:0007669"/>
    <property type="project" value="TreeGrafter"/>
</dbReference>
<name>A0A4V1LEG9_CLOTA</name>
<keyword evidence="1" id="KW-1003">Cell membrane</keyword>
<keyword evidence="2" id="KW-0132">Cell division</keyword>
<dbReference type="InterPro" id="IPR023081">
    <property type="entry name" value="Cell_div_FtsB"/>
</dbReference>
<evidence type="ECO:0000256" key="2">
    <source>
        <dbReference type="ARBA" id="ARBA00022618"/>
    </source>
</evidence>
<gene>
    <name evidence="8" type="ORF">DP130_10480</name>
    <name evidence="7" type="ORF">K234311028_25730</name>
</gene>
<keyword evidence="4" id="KW-1133">Transmembrane helix</keyword>
<dbReference type="AlphaFoldDB" id="A0A4V1LEG9"/>